<evidence type="ECO:0000313" key="2">
    <source>
        <dbReference type="Proteomes" id="UP000003163"/>
    </source>
</evidence>
<protein>
    <submittedName>
        <fullName evidence="1">Uncharacterized protein</fullName>
    </submittedName>
</protein>
<keyword evidence="2" id="KW-1185">Reference proteome</keyword>
<dbReference type="VEuPathDB" id="MicrosporidiaDB:EDEG_02516"/>
<gene>
    <name evidence="1" type="ORF">EDEG_02516</name>
</gene>
<dbReference type="AlphaFoldDB" id="J8ZTY5"/>
<reference evidence="1 2" key="1">
    <citation type="submission" date="2011-08" db="EMBL/GenBank/DDBJ databases">
        <authorList>
            <person name="Liu Z.J."/>
            <person name="Shi F.L."/>
            <person name="Lu J.Q."/>
            <person name="Li M."/>
            <person name="Wang Z.L."/>
        </authorList>
    </citation>
    <scope>NUCLEOTIDE SEQUENCE [LARGE SCALE GENOMIC DNA]</scope>
    <source>
        <strain evidence="1 2">USNM 41457</strain>
    </source>
</reference>
<dbReference type="InParanoid" id="J8ZTY5"/>
<organism evidence="1 2">
    <name type="scientific">Edhazardia aedis (strain USNM 41457)</name>
    <name type="common">Microsporidian parasite</name>
    <dbReference type="NCBI Taxonomy" id="1003232"/>
    <lineage>
        <taxon>Eukaryota</taxon>
        <taxon>Fungi</taxon>
        <taxon>Fungi incertae sedis</taxon>
        <taxon>Microsporidia</taxon>
        <taxon>Edhazardia</taxon>
    </lineage>
</organism>
<dbReference type="Proteomes" id="UP000003163">
    <property type="component" value="Unassembled WGS sequence"/>
</dbReference>
<comment type="caution">
    <text evidence="1">The sequence shown here is derived from an EMBL/GenBank/DDBJ whole genome shotgun (WGS) entry which is preliminary data.</text>
</comment>
<evidence type="ECO:0000313" key="1">
    <source>
        <dbReference type="EMBL" id="EJW03108.1"/>
    </source>
</evidence>
<proteinExistence type="predicted"/>
<dbReference type="EMBL" id="AFBI03000045">
    <property type="protein sequence ID" value="EJW03108.1"/>
    <property type="molecule type" value="Genomic_DNA"/>
</dbReference>
<reference evidence="2" key="2">
    <citation type="submission" date="2015-07" db="EMBL/GenBank/DDBJ databases">
        <title>Contrasting host-pathogen interactions and genome evolution in two generalist and specialist microsporidian pathogens of mosquitoes.</title>
        <authorList>
            <consortium name="The Broad Institute Genomics Platform"/>
            <consortium name="The Broad Institute Genome Sequencing Center for Infectious Disease"/>
            <person name="Cuomo C.A."/>
            <person name="Sanscrainte N.D."/>
            <person name="Goldberg J.M."/>
            <person name="Heiman D."/>
            <person name="Young S."/>
            <person name="Zeng Q."/>
            <person name="Becnel J.J."/>
            <person name="Birren B.W."/>
        </authorList>
    </citation>
    <scope>NUCLEOTIDE SEQUENCE [LARGE SCALE GENOMIC DNA]</scope>
    <source>
        <strain evidence="2">USNM 41457</strain>
    </source>
</reference>
<name>J8ZTY5_EDHAE</name>
<dbReference type="HOGENOM" id="CLU_771667_0_0_1"/>
<accession>J8ZTY5</accession>
<sequence>MFLSFVQKMVFTLLYKLNEYQMKLKHTFIDNKYHKDVNITFTNDICKLFDHLLTNRKKESIEYYEYTDDLNLTQMFLKQICTLNCEEEKLKLVKAIKEIFGTIETEISRKEIIFSDIDLQNFYAAKICIGEYFSIFFSEGNASAPDEIFKLSQEINFLGIFADYKEKCLYKVRRNVKTTQRKMCKNENFILKIEKRNEVLGNVLSKVIHAKNQINIHDQEVVKMVKKEIYLNIKMIESIIDTCLKDQTHKNLIDGFTHSKNLLKQIKLECEGKANNIMTLSFINNEIRDVVSEYNKYSDEFNKYKNILKVIQSDEAFCVKEAFHARNRQISAFSKIFNIESNKKQQLGNILGWKFDGIF</sequence>